<protein>
    <recommendedName>
        <fullName evidence="5 6">o-succinylbenzoate synthase</fullName>
        <ecNumber evidence="5 6">4.2.1.113</ecNumber>
    </recommendedName>
</protein>
<feature type="domain" description="Mandelate racemase/muconate lactonizing enzyme C-terminal" evidence="7">
    <location>
        <begin position="143"/>
        <end position="235"/>
    </location>
</feature>
<evidence type="ECO:0000259" key="7">
    <source>
        <dbReference type="SMART" id="SM00922"/>
    </source>
</evidence>
<dbReference type="PANTHER" id="PTHR48073:SF5">
    <property type="entry name" value="O-SUCCINYLBENZOATE SYNTHASE"/>
    <property type="match status" value="1"/>
</dbReference>
<evidence type="ECO:0000256" key="1">
    <source>
        <dbReference type="ARBA" id="ARBA00001968"/>
    </source>
</evidence>
<dbReference type="Pfam" id="PF02746">
    <property type="entry name" value="MR_MLE_N"/>
    <property type="match status" value="1"/>
</dbReference>
<dbReference type="GO" id="GO:0016854">
    <property type="term" value="F:racemase and epimerase activity"/>
    <property type="evidence" value="ECO:0007669"/>
    <property type="project" value="UniProtKB-ARBA"/>
</dbReference>
<dbReference type="SFLD" id="SFLDG00180">
    <property type="entry name" value="muconate_cycloisomerase"/>
    <property type="match status" value="1"/>
</dbReference>
<dbReference type="AlphaFoldDB" id="A0AAU0ULX4"/>
<dbReference type="InterPro" id="IPR029065">
    <property type="entry name" value="Enolase_C-like"/>
</dbReference>
<proteinExistence type="predicted"/>
<dbReference type="EC" id="4.2.1.113" evidence="5 6"/>
<dbReference type="InterPro" id="IPR013341">
    <property type="entry name" value="Mandelate_racemase_N_dom"/>
</dbReference>
<keyword evidence="2" id="KW-0479">Metal-binding</keyword>
<dbReference type="CDD" id="cd03317">
    <property type="entry name" value="NAAAR"/>
    <property type="match status" value="1"/>
</dbReference>
<organism evidence="8 9">
    <name type="scientific">Metallumcola ferriviriculae</name>
    <dbReference type="NCBI Taxonomy" id="3039180"/>
    <lineage>
        <taxon>Bacteria</taxon>
        <taxon>Bacillati</taxon>
        <taxon>Bacillota</taxon>
        <taxon>Clostridia</taxon>
        <taxon>Neomoorellales</taxon>
        <taxon>Desulfitibacteraceae</taxon>
        <taxon>Metallumcola</taxon>
    </lineage>
</organism>
<dbReference type="GO" id="GO:0043748">
    <property type="term" value="F:O-succinylbenzoate synthase activity"/>
    <property type="evidence" value="ECO:0007669"/>
    <property type="project" value="UniProtKB-EC"/>
</dbReference>
<dbReference type="SFLD" id="SFLDF00009">
    <property type="entry name" value="o-succinylbenzoate_synthase"/>
    <property type="match status" value="1"/>
</dbReference>
<dbReference type="SMART" id="SM00922">
    <property type="entry name" value="MR_MLE"/>
    <property type="match status" value="1"/>
</dbReference>
<dbReference type="Gene3D" id="3.30.390.10">
    <property type="entry name" value="Enolase-like, N-terminal domain"/>
    <property type="match status" value="1"/>
</dbReference>
<dbReference type="GO" id="GO:0009234">
    <property type="term" value="P:menaquinone biosynthetic process"/>
    <property type="evidence" value="ECO:0007669"/>
    <property type="project" value="UniProtKB-UniRule"/>
</dbReference>
<dbReference type="RefSeq" id="WP_366924221.1">
    <property type="nucleotide sequence ID" value="NZ_CP121694.1"/>
</dbReference>
<evidence type="ECO:0000256" key="6">
    <source>
        <dbReference type="NCBIfam" id="TIGR01928"/>
    </source>
</evidence>
<dbReference type="InterPro" id="IPR013342">
    <property type="entry name" value="Mandelate_racemase_C"/>
</dbReference>
<dbReference type="EMBL" id="CP121694">
    <property type="protein sequence ID" value="WRO21377.1"/>
    <property type="molecule type" value="Genomic_DNA"/>
</dbReference>
<sequence length="372" mass="41683">MYISDISIYILQLPLTNPFQTGFGRVDSKRTVLIKMRTNSGLIGFGEAAAFEAPLYNHETIDTCVYIIEKILAPVLLDNKICEIEDLNKLFRKFKGHNIAKCSLEMALWDIKSQEANLSLAQKLGGIKDKIGVGESIGLKTSIKATLEEVDERLDSGFQRIKLKITPGWDIQIVDAVRNHFGNIPLMVDANSSYSLKEFPVLKQLDEYDLMMIEQPLNSDDLWDHAKIQRKLNTPICLDESIKSIEHARKAIEMGSCKVINIKPSRVGGILEAKIIHDLCQENDVPVWCGGMLETGIGRAFCIALSSLPNFRLPGDISPSNFFYEADVLADSYQVDSEGFIKVSTNKGLGYEIETDMIERYKVSQIDLTTKL</sequence>
<reference evidence="8 9" key="1">
    <citation type="submission" date="2023-04" db="EMBL/GenBank/DDBJ databases">
        <authorList>
            <person name="Hsu D."/>
        </authorList>
    </citation>
    <scope>NUCLEOTIDE SEQUENCE [LARGE SCALE GENOMIC DNA]</scope>
    <source>
        <strain evidence="8 9">MK1</strain>
    </source>
</reference>
<accession>A0AAU0ULX4</accession>
<keyword evidence="3" id="KW-0460">Magnesium</keyword>
<dbReference type="KEGG" id="dbc:MFMK1_001185"/>
<gene>
    <name evidence="8" type="primary">menC</name>
    <name evidence="8" type="ORF">MFMK1_001185</name>
</gene>
<evidence type="ECO:0000313" key="9">
    <source>
        <dbReference type="Proteomes" id="UP001329915"/>
    </source>
</evidence>
<evidence type="ECO:0000256" key="2">
    <source>
        <dbReference type="ARBA" id="ARBA00022723"/>
    </source>
</evidence>
<dbReference type="InterPro" id="IPR036849">
    <property type="entry name" value="Enolase-like_C_sf"/>
</dbReference>
<keyword evidence="4 8" id="KW-0456">Lyase</keyword>
<dbReference type="SUPFAM" id="SSF51604">
    <property type="entry name" value="Enolase C-terminal domain-like"/>
    <property type="match status" value="1"/>
</dbReference>
<dbReference type="GO" id="GO:0046872">
    <property type="term" value="F:metal ion binding"/>
    <property type="evidence" value="ECO:0007669"/>
    <property type="project" value="UniProtKB-KW"/>
</dbReference>
<evidence type="ECO:0000256" key="3">
    <source>
        <dbReference type="ARBA" id="ARBA00022842"/>
    </source>
</evidence>
<dbReference type="Gene3D" id="3.20.20.120">
    <property type="entry name" value="Enolase-like C-terminal domain"/>
    <property type="match status" value="1"/>
</dbReference>
<dbReference type="Proteomes" id="UP001329915">
    <property type="component" value="Chromosome"/>
</dbReference>
<dbReference type="SFLD" id="SFLDS00001">
    <property type="entry name" value="Enolase"/>
    <property type="match status" value="1"/>
</dbReference>
<evidence type="ECO:0000256" key="5">
    <source>
        <dbReference type="ARBA" id="ARBA00029491"/>
    </source>
</evidence>
<name>A0AAU0ULX4_9FIRM</name>
<dbReference type="SUPFAM" id="SSF54826">
    <property type="entry name" value="Enolase N-terminal domain-like"/>
    <property type="match status" value="1"/>
</dbReference>
<dbReference type="PANTHER" id="PTHR48073">
    <property type="entry name" value="O-SUCCINYLBENZOATE SYNTHASE-RELATED"/>
    <property type="match status" value="1"/>
</dbReference>
<comment type="cofactor">
    <cofactor evidence="1">
        <name>a divalent metal cation</name>
        <dbReference type="ChEBI" id="CHEBI:60240"/>
    </cofactor>
</comment>
<evidence type="ECO:0000313" key="8">
    <source>
        <dbReference type="EMBL" id="WRO21377.1"/>
    </source>
</evidence>
<evidence type="ECO:0000256" key="4">
    <source>
        <dbReference type="ARBA" id="ARBA00023239"/>
    </source>
</evidence>
<dbReference type="NCBIfam" id="TIGR01928">
    <property type="entry name" value="menC_lowGC_arch"/>
    <property type="match status" value="1"/>
</dbReference>
<keyword evidence="9" id="KW-1185">Reference proteome</keyword>
<dbReference type="InterPro" id="IPR029017">
    <property type="entry name" value="Enolase-like_N"/>
</dbReference>
<dbReference type="InterPro" id="IPR010197">
    <property type="entry name" value="OSBS/NAAAR"/>
</dbReference>
<dbReference type="Pfam" id="PF13378">
    <property type="entry name" value="MR_MLE_C"/>
    <property type="match status" value="1"/>
</dbReference>